<keyword evidence="1" id="KW-0106">Calcium</keyword>
<dbReference type="Proteomes" id="UP000785679">
    <property type="component" value="Unassembled WGS sequence"/>
</dbReference>
<evidence type="ECO:0000259" key="2">
    <source>
        <dbReference type="PROSITE" id="PS50222"/>
    </source>
</evidence>
<sequence>MKSITDKAELIESKQYIPPKDLDQIELTNLELFQLFKRYDRNENGFLEIAEYIQCLKDSKINLSEAEIVTLGLSADVNGDERIDYEEFMKHFQDCLKMVRFQNQLQNAYNDVLRIVQGAGAAAAVSH</sequence>
<dbReference type="InterPro" id="IPR002048">
    <property type="entry name" value="EF_hand_dom"/>
</dbReference>
<dbReference type="InterPro" id="IPR011992">
    <property type="entry name" value="EF-hand-dom_pair"/>
</dbReference>
<keyword evidence="4" id="KW-1185">Reference proteome</keyword>
<proteinExistence type="predicted"/>
<comment type="caution">
    <text evidence="3">The sequence shown here is derived from an EMBL/GenBank/DDBJ whole genome shotgun (WGS) entry which is preliminary data.</text>
</comment>
<dbReference type="PROSITE" id="PS00018">
    <property type="entry name" value="EF_HAND_1"/>
    <property type="match status" value="1"/>
</dbReference>
<gene>
    <name evidence="3" type="ORF">FGO68_gene5676</name>
</gene>
<feature type="domain" description="EF-hand" evidence="2">
    <location>
        <begin position="27"/>
        <end position="62"/>
    </location>
</feature>
<evidence type="ECO:0000313" key="3">
    <source>
        <dbReference type="EMBL" id="TNV67691.1"/>
    </source>
</evidence>
<evidence type="ECO:0000256" key="1">
    <source>
        <dbReference type="ARBA" id="ARBA00022837"/>
    </source>
</evidence>
<dbReference type="EMBL" id="RRYP01038902">
    <property type="protein sequence ID" value="TNV67691.1"/>
    <property type="molecule type" value="Genomic_DNA"/>
</dbReference>
<dbReference type="AlphaFoldDB" id="A0A8J8SU84"/>
<organism evidence="3 4">
    <name type="scientific">Halteria grandinella</name>
    <dbReference type="NCBI Taxonomy" id="5974"/>
    <lineage>
        <taxon>Eukaryota</taxon>
        <taxon>Sar</taxon>
        <taxon>Alveolata</taxon>
        <taxon>Ciliophora</taxon>
        <taxon>Intramacronucleata</taxon>
        <taxon>Spirotrichea</taxon>
        <taxon>Stichotrichia</taxon>
        <taxon>Sporadotrichida</taxon>
        <taxon>Halteriidae</taxon>
        <taxon>Halteria</taxon>
    </lineage>
</organism>
<dbReference type="SUPFAM" id="SSF47473">
    <property type="entry name" value="EF-hand"/>
    <property type="match status" value="1"/>
</dbReference>
<dbReference type="PROSITE" id="PS50222">
    <property type="entry name" value="EF_HAND_2"/>
    <property type="match status" value="1"/>
</dbReference>
<dbReference type="Gene3D" id="1.10.238.10">
    <property type="entry name" value="EF-hand"/>
    <property type="match status" value="1"/>
</dbReference>
<dbReference type="GO" id="GO:0005509">
    <property type="term" value="F:calcium ion binding"/>
    <property type="evidence" value="ECO:0007669"/>
    <property type="project" value="InterPro"/>
</dbReference>
<evidence type="ECO:0000313" key="4">
    <source>
        <dbReference type="Proteomes" id="UP000785679"/>
    </source>
</evidence>
<name>A0A8J8SU84_HALGN</name>
<dbReference type="OrthoDB" id="293868at2759"/>
<protein>
    <recommendedName>
        <fullName evidence="2">EF-hand domain-containing protein</fullName>
    </recommendedName>
</protein>
<accession>A0A8J8SU84</accession>
<dbReference type="CDD" id="cd00051">
    <property type="entry name" value="EFh"/>
    <property type="match status" value="1"/>
</dbReference>
<dbReference type="SMART" id="SM00054">
    <property type="entry name" value="EFh"/>
    <property type="match status" value="2"/>
</dbReference>
<dbReference type="Pfam" id="PF13499">
    <property type="entry name" value="EF-hand_7"/>
    <property type="match status" value="1"/>
</dbReference>
<reference evidence="3" key="1">
    <citation type="submission" date="2019-06" db="EMBL/GenBank/DDBJ databases">
        <authorList>
            <person name="Zheng W."/>
        </authorList>
    </citation>
    <scope>NUCLEOTIDE SEQUENCE</scope>
    <source>
        <strain evidence="3">QDHG01</strain>
    </source>
</reference>
<dbReference type="InterPro" id="IPR018247">
    <property type="entry name" value="EF_Hand_1_Ca_BS"/>
</dbReference>